<proteinExistence type="predicted"/>
<evidence type="ECO:0000313" key="2">
    <source>
        <dbReference type="Proteomes" id="UP000580250"/>
    </source>
</evidence>
<gene>
    <name evidence="1" type="ORF">MENT_LOCUS57788</name>
</gene>
<organism evidence="1 2">
    <name type="scientific">Meloidogyne enterolobii</name>
    <name type="common">Root-knot nematode worm</name>
    <name type="synonym">Meloidogyne mayaguensis</name>
    <dbReference type="NCBI Taxonomy" id="390850"/>
    <lineage>
        <taxon>Eukaryota</taxon>
        <taxon>Metazoa</taxon>
        <taxon>Ecdysozoa</taxon>
        <taxon>Nematoda</taxon>
        <taxon>Chromadorea</taxon>
        <taxon>Rhabditida</taxon>
        <taxon>Tylenchina</taxon>
        <taxon>Tylenchomorpha</taxon>
        <taxon>Tylenchoidea</taxon>
        <taxon>Meloidogynidae</taxon>
        <taxon>Meloidogyninae</taxon>
        <taxon>Meloidogyne</taxon>
    </lineage>
</organism>
<sequence length="87" mass="10372">MINCYFRDCHRRVLGNQGNLYKDHQFSTKGKLINSNLRNNIQYLYRNLYKDQFSIKGSLLQQHPLRKNIHCQILDQAIQIYLTNCIA</sequence>
<accession>A0A6V7XXH9</accession>
<dbReference type="Proteomes" id="UP000580250">
    <property type="component" value="Unassembled WGS sequence"/>
</dbReference>
<name>A0A6V7XXH9_MELEN</name>
<protein>
    <submittedName>
        <fullName evidence="1">Uncharacterized protein</fullName>
    </submittedName>
</protein>
<dbReference type="EMBL" id="CAJEWN010002515">
    <property type="protein sequence ID" value="CAD2204069.1"/>
    <property type="molecule type" value="Genomic_DNA"/>
</dbReference>
<comment type="caution">
    <text evidence="1">The sequence shown here is derived from an EMBL/GenBank/DDBJ whole genome shotgun (WGS) entry which is preliminary data.</text>
</comment>
<reference evidence="1 2" key="1">
    <citation type="submission" date="2020-08" db="EMBL/GenBank/DDBJ databases">
        <authorList>
            <person name="Koutsovoulos G."/>
            <person name="Danchin GJ E."/>
        </authorList>
    </citation>
    <scope>NUCLEOTIDE SEQUENCE [LARGE SCALE GENOMIC DNA]</scope>
</reference>
<evidence type="ECO:0000313" key="1">
    <source>
        <dbReference type="EMBL" id="CAD2204069.1"/>
    </source>
</evidence>
<dbReference type="AlphaFoldDB" id="A0A6V7XXH9"/>